<dbReference type="SUPFAM" id="SSF140931">
    <property type="entry name" value="Fic-like"/>
    <property type="match status" value="1"/>
</dbReference>
<keyword evidence="6" id="KW-0677">Repeat</keyword>
<dbReference type="Gene3D" id="6.10.140.1450">
    <property type="match status" value="1"/>
</dbReference>
<dbReference type="PANTHER" id="PTHR13504:SF34">
    <property type="entry name" value="PROTEIN ADENYLYLTRANSFERASE FICD"/>
    <property type="match status" value="1"/>
</dbReference>
<feature type="glycosylation site" description="N-linked (GlcNAc...) asparagine" evidence="19">
    <location>
        <position position="277"/>
    </location>
</feature>
<reference evidence="23" key="2">
    <citation type="submission" date="2014-05" db="EMBL/GenBank/DDBJ databases">
        <title>The genome and life-stage specific transcriptomes of Globodera pallida elucidate key aspects of plant parasitism by a cyst nematode.</title>
        <authorList>
            <person name="Cotton J.A."/>
            <person name="Lilley C.J."/>
            <person name="Jones L.M."/>
            <person name="Kikuchi T."/>
            <person name="Reid A.J."/>
            <person name="Thorpe P."/>
            <person name="Tsai I.J."/>
            <person name="Beasley H."/>
            <person name="Blok V."/>
            <person name="Cock P.J.A."/>
            <person name="Van den Akker S.E."/>
            <person name="Holroyd N."/>
            <person name="Hunt M."/>
            <person name="Mantelin S."/>
            <person name="Naghra H."/>
            <person name="Pain A."/>
            <person name="Palomares-Rius J.E."/>
            <person name="Zarowiecki M."/>
            <person name="Berriman M."/>
            <person name="Jones J.T."/>
            <person name="Urwin P.E."/>
        </authorList>
    </citation>
    <scope>NUCLEOTIDE SEQUENCE [LARGE SCALE GENOMIC DNA]</scope>
    <source>
        <strain evidence="23">Lindley</strain>
    </source>
</reference>
<dbReference type="Pfam" id="PF08221">
    <property type="entry name" value="HTH_9"/>
    <property type="match status" value="1"/>
</dbReference>
<evidence type="ECO:0000256" key="10">
    <source>
        <dbReference type="ARBA" id="ARBA00022989"/>
    </source>
</evidence>
<dbReference type="Gene3D" id="1.10.10.10">
    <property type="entry name" value="Winged helix-like DNA-binding domain superfamily/Winged helix DNA-binding domain"/>
    <property type="match status" value="3"/>
</dbReference>
<evidence type="ECO:0000256" key="5">
    <source>
        <dbReference type="ARBA" id="ARBA00022695"/>
    </source>
</evidence>
<keyword evidence="10" id="KW-1133">Transmembrane helix</keyword>
<dbReference type="PROSITE" id="PS51459">
    <property type="entry name" value="FIDO"/>
    <property type="match status" value="1"/>
</dbReference>
<keyword evidence="9 17" id="KW-0067">ATP-binding</keyword>
<dbReference type="AlphaFoldDB" id="A0A183C1B2"/>
<dbReference type="InterPro" id="IPR055207">
    <property type="entry name" value="POLR3C_WHD"/>
</dbReference>
<accession>A0A183C1B2</accession>
<evidence type="ECO:0000256" key="4">
    <source>
        <dbReference type="ARBA" id="ARBA00022692"/>
    </source>
</evidence>
<evidence type="ECO:0000256" key="20">
    <source>
        <dbReference type="SAM" id="MobiDB-lite"/>
    </source>
</evidence>
<evidence type="ECO:0000256" key="3">
    <source>
        <dbReference type="ARBA" id="ARBA00022679"/>
    </source>
</evidence>
<feature type="binding site" evidence="17">
    <location>
        <begin position="368"/>
        <end position="375"/>
    </location>
    <ligand>
        <name>ATP</name>
        <dbReference type="ChEBI" id="CHEBI:30616"/>
    </ligand>
</feature>
<dbReference type="InterPro" id="IPR011990">
    <property type="entry name" value="TPR-like_helical_dom_sf"/>
</dbReference>
<evidence type="ECO:0000256" key="21">
    <source>
        <dbReference type="SAM" id="SignalP"/>
    </source>
</evidence>
<evidence type="ECO:0000256" key="12">
    <source>
        <dbReference type="ARBA" id="ARBA00034531"/>
    </source>
</evidence>
<comment type="similarity">
    <text evidence="2">Belongs to the fic family.</text>
</comment>
<evidence type="ECO:0000256" key="19">
    <source>
        <dbReference type="PIRSR" id="PIRSR640198-4"/>
    </source>
</evidence>
<feature type="compositionally biased region" description="Low complexity" evidence="20">
    <location>
        <begin position="941"/>
        <end position="956"/>
    </location>
</feature>
<comment type="catalytic activity">
    <reaction evidence="14">
        <text>L-tyrosyl-[protein] + ATP = O-(5'-adenylyl)-L-tyrosyl-[protein] + diphosphate</text>
        <dbReference type="Rhea" id="RHEA:54288"/>
        <dbReference type="Rhea" id="RHEA-COMP:10136"/>
        <dbReference type="Rhea" id="RHEA-COMP:13846"/>
        <dbReference type="ChEBI" id="CHEBI:30616"/>
        <dbReference type="ChEBI" id="CHEBI:33019"/>
        <dbReference type="ChEBI" id="CHEBI:46858"/>
        <dbReference type="ChEBI" id="CHEBI:83624"/>
        <dbReference type="EC" id="2.7.7.108"/>
    </reaction>
</comment>
<evidence type="ECO:0000256" key="15">
    <source>
        <dbReference type="ARBA" id="ARBA00049297"/>
    </source>
</evidence>
<organism evidence="23 24">
    <name type="scientific">Globodera pallida</name>
    <name type="common">Potato cyst nematode worm</name>
    <name type="synonym">Heterodera pallida</name>
    <dbReference type="NCBI Taxonomy" id="36090"/>
    <lineage>
        <taxon>Eukaryota</taxon>
        <taxon>Metazoa</taxon>
        <taxon>Ecdysozoa</taxon>
        <taxon>Nematoda</taxon>
        <taxon>Chromadorea</taxon>
        <taxon>Rhabditida</taxon>
        <taxon>Tylenchina</taxon>
        <taxon>Tylenchomorpha</taxon>
        <taxon>Tylenchoidea</taxon>
        <taxon>Heteroderidae</taxon>
        <taxon>Heteroderinae</taxon>
        <taxon>Globodera</taxon>
    </lineage>
</organism>
<comment type="subcellular location">
    <subcellularLocation>
        <location evidence="1">Membrane</location>
        <topology evidence="1">Single-pass membrane protein</topology>
    </subcellularLocation>
</comment>
<evidence type="ECO:0000256" key="9">
    <source>
        <dbReference type="ARBA" id="ARBA00022840"/>
    </source>
</evidence>
<comment type="catalytic activity">
    <reaction evidence="13">
        <text>L-threonyl-[protein] + ATP = 3-O-(5'-adenylyl)-L-threonyl-[protein] + diphosphate</text>
        <dbReference type="Rhea" id="RHEA:54292"/>
        <dbReference type="Rhea" id="RHEA-COMP:11060"/>
        <dbReference type="Rhea" id="RHEA-COMP:13847"/>
        <dbReference type="ChEBI" id="CHEBI:30013"/>
        <dbReference type="ChEBI" id="CHEBI:30616"/>
        <dbReference type="ChEBI" id="CHEBI:33019"/>
        <dbReference type="ChEBI" id="CHEBI:138113"/>
        <dbReference type="EC" id="2.7.7.108"/>
    </reaction>
</comment>
<dbReference type="WBParaSite" id="GPLIN_000665500">
    <property type="protein sequence ID" value="GPLIN_000665500"/>
    <property type="gene ID" value="GPLIN_000665500"/>
</dbReference>
<keyword evidence="11" id="KW-0472">Membrane</keyword>
<dbReference type="Gene3D" id="1.25.40.10">
    <property type="entry name" value="Tetratricopeptide repeat domain"/>
    <property type="match status" value="1"/>
</dbReference>
<evidence type="ECO:0000256" key="13">
    <source>
        <dbReference type="ARBA" id="ARBA00047939"/>
    </source>
</evidence>
<dbReference type="EC" id="2.7.7.108" evidence="12"/>
<evidence type="ECO:0000256" key="14">
    <source>
        <dbReference type="ARBA" id="ARBA00048696"/>
    </source>
</evidence>
<dbReference type="GO" id="GO:0005524">
    <property type="term" value="F:ATP binding"/>
    <property type="evidence" value="ECO:0007669"/>
    <property type="project" value="UniProtKB-KW"/>
</dbReference>
<dbReference type="InterPro" id="IPR036597">
    <property type="entry name" value="Fido-like_dom_sf"/>
</dbReference>
<dbReference type="Pfam" id="PF02661">
    <property type="entry name" value="Fic"/>
    <property type="match status" value="1"/>
</dbReference>
<keyword evidence="23" id="KW-1185">Reference proteome</keyword>
<feature type="region of interest" description="Disordered" evidence="20">
    <location>
        <begin position="923"/>
        <end position="956"/>
    </location>
</feature>
<evidence type="ECO:0000313" key="23">
    <source>
        <dbReference type="Proteomes" id="UP000050741"/>
    </source>
</evidence>
<feature type="site" description="Important for autoinhibition of adenylyltransferase activity" evidence="18">
    <location>
        <position position="236"/>
    </location>
</feature>
<dbReference type="InterPro" id="IPR013197">
    <property type="entry name" value="RNA_pol_III_RPC82-rel_HTH"/>
</dbReference>
<keyword evidence="3" id="KW-0808">Transferase</keyword>
<protein>
    <recommendedName>
        <fullName evidence="12">protein adenylyltransferase</fullName>
        <ecNumber evidence="12">2.7.7.108</ecNumber>
    </recommendedName>
</protein>
<comment type="catalytic activity">
    <reaction evidence="15">
        <text>3-O-(5'-adenylyl)-L-threonyl-[protein] + H2O = L-threonyl-[protein] + AMP + H(+)</text>
        <dbReference type="Rhea" id="RHEA:55932"/>
        <dbReference type="Rhea" id="RHEA-COMP:11060"/>
        <dbReference type="Rhea" id="RHEA-COMP:13847"/>
        <dbReference type="ChEBI" id="CHEBI:15377"/>
        <dbReference type="ChEBI" id="CHEBI:15378"/>
        <dbReference type="ChEBI" id="CHEBI:30013"/>
        <dbReference type="ChEBI" id="CHEBI:138113"/>
        <dbReference type="ChEBI" id="CHEBI:456215"/>
    </reaction>
</comment>
<keyword evidence="21" id="KW-0732">Signal</keyword>
<dbReference type="Pfam" id="PF22536">
    <property type="entry name" value="WHD_POLR3C"/>
    <property type="match status" value="1"/>
</dbReference>
<keyword evidence="5" id="KW-0548">Nucleotidyltransferase</keyword>
<evidence type="ECO:0000256" key="2">
    <source>
        <dbReference type="ARBA" id="ARBA00009742"/>
    </source>
</evidence>
<feature type="active site" evidence="16">
    <location>
        <position position="364"/>
    </location>
</feature>
<feature type="binding site" evidence="17">
    <location>
        <begin position="400"/>
        <end position="401"/>
    </location>
    <ligand>
        <name>ATP</name>
        <dbReference type="ChEBI" id="CHEBI:30616"/>
    </ligand>
</feature>
<keyword evidence="7 17" id="KW-0547">Nucleotide-binding</keyword>
<sequence length="956" mass="109159">MGCALLVLLFQLFLSIPSLTRFLCSAVDDNFPPLMKRLLKCNNNNKNGGVLLRLMERRHLLRHELIVEPWHDESARNEDGVIVRPPPDGAEVESCSKEVRQWREREAVAALQAAKRSRWEGNMRRARSIIEHAYSLAPYNPDILTEYGIYVEMARSDVVQAEGFYLKALARNPRHEEALIRRQKALPLVEEIDNRMMREIERKRDRFMRIPHNDSGLKRSMRESYFAYVYHTVAMEGNTINLAQTRSILETRMAVAGKSIVEHNEILGLDAALRYLNQSLLEVQEITLEHILALHKRVLGFADPLSAGVIRNVQVFVGNFRPPDPDFVMVELEELVSWLNDEETHRLDAVEVAALAHYKLVFVHPFMDGNGRTSRLLMNWILLRAGFPPVTIPVEQRHRYYNVLREANDGDLRPFIRFIAELTDRTLESLIASSASSLCEIGGNCSDDAADVRPAEEALDINHRGHGERRNPQQSSQPCMSVRTVELCVSILEDHFGFYVSAVGRELLRQQLPFGLLAKALAGRVRPGEVKRSIAILDQHNLLSFESSARGVLYTVLAHRVLHLIRAPRSILIVKTLYSSGAAEAIFEDVLAQGRTSCSQCIRRVAKCMDNLPTDKVKEDFVRLAEAQIVIRCERIDEKVGDSQCPAFSAELDPFLMPDRILDGANDGTQNVFRYVKEHDVELTREALDVRLEVLGKDSNNVVRRVGESGGGLYIINYEKGIEFLCNEHIESAIREKIGDKAVRIYRLLRSKGLLEEEQVEKEAMLSAKETKEMCCALMDHSFITVRQLARTNDFAPARTFFLYTVSAPQVLSAMVSFTTLALNNVIRRRMLEREKHEVLLDRQLKMEVILSNIANDANFDEESRKQQMVDVEQSYMTESDRRKLDRFRGSERRLFATEIELDKVMFTFQQYELLRRRWTLEQARQKPQGRRRRQPAPPSTTTATAATAAAQTTTN</sequence>
<evidence type="ECO:0000256" key="16">
    <source>
        <dbReference type="PIRSR" id="PIRSR640198-1"/>
    </source>
</evidence>
<name>A0A183C1B2_GLOPA</name>
<keyword evidence="8" id="KW-0802">TPR repeat</keyword>
<keyword evidence="4" id="KW-0812">Transmembrane</keyword>
<evidence type="ECO:0000256" key="18">
    <source>
        <dbReference type="PIRSR" id="PIRSR640198-3"/>
    </source>
</evidence>
<dbReference type="InterPro" id="IPR003812">
    <property type="entry name" value="Fido"/>
</dbReference>
<dbReference type="GO" id="GO:0016020">
    <property type="term" value="C:membrane"/>
    <property type="evidence" value="ECO:0007669"/>
    <property type="project" value="UniProtKB-SubCell"/>
</dbReference>
<reference evidence="24" key="3">
    <citation type="submission" date="2016-06" db="UniProtKB">
        <authorList>
            <consortium name="WormBaseParasite"/>
        </authorList>
    </citation>
    <scope>IDENTIFICATION</scope>
</reference>
<reference evidence="23" key="1">
    <citation type="submission" date="2013-12" db="EMBL/GenBank/DDBJ databases">
        <authorList>
            <person name="Aslett M."/>
        </authorList>
    </citation>
    <scope>NUCLEOTIDE SEQUENCE [LARGE SCALE GENOMIC DNA]</scope>
    <source>
        <strain evidence="23">Lindley</strain>
    </source>
</reference>
<evidence type="ECO:0000256" key="11">
    <source>
        <dbReference type="ARBA" id="ARBA00023136"/>
    </source>
</evidence>
<dbReference type="Gene3D" id="1.10.3290.10">
    <property type="entry name" value="Fido-like domain"/>
    <property type="match status" value="1"/>
</dbReference>
<evidence type="ECO:0000256" key="7">
    <source>
        <dbReference type="ARBA" id="ARBA00022741"/>
    </source>
</evidence>
<evidence type="ECO:0000256" key="8">
    <source>
        <dbReference type="ARBA" id="ARBA00022803"/>
    </source>
</evidence>
<dbReference type="GO" id="GO:0070733">
    <property type="term" value="F:AMPylase activity"/>
    <property type="evidence" value="ECO:0007669"/>
    <property type="project" value="UniProtKB-EC"/>
</dbReference>
<feature type="domain" description="Fido" evidence="22">
    <location>
        <begin position="286"/>
        <end position="421"/>
    </location>
</feature>
<evidence type="ECO:0000256" key="17">
    <source>
        <dbReference type="PIRSR" id="PIRSR640198-2"/>
    </source>
</evidence>
<evidence type="ECO:0000259" key="22">
    <source>
        <dbReference type="PROSITE" id="PS51459"/>
    </source>
</evidence>
<dbReference type="InterPro" id="IPR040198">
    <property type="entry name" value="Fido_containing"/>
</dbReference>
<feature type="signal peptide" evidence="21">
    <location>
        <begin position="1"/>
        <end position="20"/>
    </location>
</feature>
<dbReference type="Proteomes" id="UP000050741">
    <property type="component" value="Unassembled WGS sequence"/>
</dbReference>
<dbReference type="PANTHER" id="PTHR13504">
    <property type="entry name" value="FIDO DOMAIN-CONTAINING PROTEIN DDB_G0283145"/>
    <property type="match status" value="1"/>
</dbReference>
<feature type="chain" id="PRO_5008146912" description="protein adenylyltransferase" evidence="21">
    <location>
        <begin position="21"/>
        <end position="956"/>
    </location>
</feature>
<evidence type="ECO:0000256" key="6">
    <source>
        <dbReference type="ARBA" id="ARBA00022737"/>
    </source>
</evidence>
<proteinExistence type="inferred from homology"/>
<evidence type="ECO:0000313" key="24">
    <source>
        <dbReference type="WBParaSite" id="GPLIN_000665500"/>
    </source>
</evidence>
<evidence type="ECO:0000256" key="1">
    <source>
        <dbReference type="ARBA" id="ARBA00004167"/>
    </source>
</evidence>
<feature type="binding site" evidence="17">
    <location>
        <position position="408"/>
    </location>
    <ligand>
        <name>ATP</name>
        <dbReference type="ChEBI" id="CHEBI:30616"/>
    </ligand>
</feature>
<dbReference type="InterPro" id="IPR036388">
    <property type="entry name" value="WH-like_DNA-bd_sf"/>
</dbReference>